<dbReference type="PANTHER" id="PTHR11599">
    <property type="entry name" value="PROTEASOME SUBUNIT ALPHA/BETA"/>
    <property type="match status" value="1"/>
</dbReference>
<dbReference type="GO" id="GO:0006511">
    <property type="term" value="P:ubiquitin-dependent protein catabolic process"/>
    <property type="evidence" value="ECO:0007669"/>
    <property type="project" value="InterPro"/>
</dbReference>
<protein>
    <submittedName>
        <fullName evidence="3">Proteasome subunit alpha type-7-A</fullName>
    </submittedName>
</protein>
<dbReference type="SUPFAM" id="SSF56235">
    <property type="entry name" value="N-terminal nucleophile aminohydrolases (Ntn hydrolases)"/>
    <property type="match status" value="1"/>
</dbReference>
<dbReference type="GO" id="GO:0019773">
    <property type="term" value="C:proteasome core complex, alpha-subunit complex"/>
    <property type="evidence" value="ECO:0007669"/>
    <property type="project" value="InterPro"/>
</dbReference>
<proteinExistence type="predicted"/>
<dbReference type="Pfam" id="PF00227">
    <property type="entry name" value="Proteasome"/>
    <property type="match status" value="1"/>
</dbReference>
<dbReference type="Gene3D" id="3.60.20.10">
    <property type="entry name" value="Glutamine Phosphoribosylpyrophosphate, subunit 1, domain 1"/>
    <property type="match status" value="1"/>
</dbReference>
<dbReference type="InterPro" id="IPR050115">
    <property type="entry name" value="Proteasome_alpha"/>
</dbReference>
<dbReference type="EMBL" id="AYRZ02000011">
    <property type="protein sequence ID" value="PHT68164.1"/>
    <property type="molecule type" value="Genomic_DNA"/>
</dbReference>
<evidence type="ECO:0000313" key="3">
    <source>
        <dbReference type="EMBL" id="PHT68164.1"/>
    </source>
</evidence>
<keyword evidence="1 3" id="KW-0647">Proteasome</keyword>
<dbReference type="AlphaFoldDB" id="A0A2G2YEJ9"/>
<comment type="caution">
    <text evidence="3">The sequence shown here is derived from an EMBL/GenBank/DDBJ whole genome shotgun (WGS) entry which is preliminary data.</text>
</comment>
<dbReference type="STRING" id="4072.A0A2G2YEJ9"/>
<feature type="domain" description="Proteasome alpha-type subunits" evidence="2">
    <location>
        <begin position="4"/>
        <end position="26"/>
    </location>
</feature>
<gene>
    <name evidence="3" type="ORF">T459_27651</name>
</gene>
<keyword evidence="4" id="KW-1185">Reference proteome</keyword>
<evidence type="ECO:0000259" key="2">
    <source>
        <dbReference type="SMART" id="SM00948"/>
    </source>
</evidence>
<reference evidence="3 4" key="1">
    <citation type="journal article" date="2014" name="Nat. Genet.">
        <title>Genome sequence of the hot pepper provides insights into the evolution of pungency in Capsicum species.</title>
        <authorList>
            <person name="Kim S."/>
            <person name="Park M."/>
            <person name="Yeom S.I."/>
            <person name="Kim Y.M."/>
            <person name="Lee J.M."/>
            <person name="Lee H.A."/>
            <person name="Seo E."/>
            <person name="Choi J."/>
            <person name="Cheong K."/>
            <person name="Kim K.T."/>
            <person name="Jung K."/>
            <person name="Lee G.W."/>
            <person name="Oh S.K."/>
            <person name="Bae C."/>
            <person name="Kim S.B."/>
            <person name="Lee H.Y."/>
            <person name="Kim S.Y."/>
            <person name="Kim M.S."/>
            <person name="Kang B.C."/>
            <person name="Jo Y.D."/>
            <person name="Yang H.B."/>
            <person name="Jeong H.J."/>
            <person name="Kang W.H."/>
            <person name="Kwon J.K."/>
            <person name="Shin C."/>
            <person name="Lim J.Y."/>
            <person name="Park J.H."/>
            <person name="Huh J.H."/>
            <person name="Kim J.S."/>
            <person name="Kim B.D."/>
            <person name="Cohen O."/>
            <person name="Paran I."/>
            <person name="Suh M.C."/>
            <person name="Lee S.B."/>
            <person name="Kim Y.K."/>
            <person name="Shin Y."/>
            <person name="Noh S.J."/>
            <person name="Park J."/>
            <person name="Seo Y.S."/>
            <person name="Kwon S.Y."/>
            <person name="Kim H.A."/>
            <person name="Park J.M."/>
            <person name="Kim H.J."/>
            <person name="Choi S.B."/>
            <person name="Bosland P.W."/>
            <person name="Reeves G."/>
            <person name="Jo S.H."/>
            <person name="Lee B.W."/>
            <person name="Cho H.T."/>
            <person name="Choi H.S."/>
            <person name="Lee M.S."/>
            <person name="Yu Y."/>
            <person name="Do Choi Y."/>
            <person name="Park B.S."/>
            <person name="van Deynze A."/>
            <person name="Ashrafi H."/>
            <person name="Hill T."/>
            <person name="Kim W.T."/>
            <person name="Pai H.S."/>
            <person name="Ahn H.K."/>
            <person name="Yeam I."/>
            <person name="Giovannoni J.J."/>
            <person name="Rose J.K."/>
            <person name="Sorensen I."/>
            <person name="Lee S.J."/>
            <person name="Kim R.W."/>
            <person name="Choi I.Y."/>
            <person name="Choi B.S."/>
            <person name="Lim J.S."/>
            <person name="Lee Y.H."/>
            <person name="Choi D."/>
        </authorList>
    </citation>
    <scope>NUCLEOTIDE SEQUENCE [LARGE SCALE GENOMIC DNA]</scope>
    <source>
        <strain evidence="4">cv. CM334</strain>
    </source>
</reference>
<organism evidence="3 4">
    <name type="scientific">Capsicum annuum</name>
    <name type="common">Capsicum pepper</name>
    <dbReference type="NCBI Taxonomy" id="4072"/>
    <lineage>
        <taxon>Eukaryota</taxon>
        <taxon>Viridiplantae</taxon>
        <taxon>Streptophyta</taxon>
        <taxon>Embryophyta</taxon>
        <taxon>Tracheophyta</taxon>
        <taxon>Spermatophyta</taxon>
        <taxon>Magnoliopsida</taxon>
        <taxon>eudicotyledons</taxon>
        <taxon>Gunneridae</taxon>
        <taxon>Pentapetalae</taxon>
        <taxon>asterids</taxon>
        <taxon>lamiids</taxon>
        <taxon>Solanales</taxon>
        <taxon>Solanaceae</taxon>
        <taxon>Solanoideae</taxon>
        <taxon>Capsiceae</taxon>
        <taxon>Capsicum</taxon>
    </lineage>
</organism>
<evidence type="ECO:0000256" key="1">
    <source>
        <dbReference type="ARBA" id="ARBA00022942"/>
    </source>
</evidence>
<sequence length="165" mass="18413">MARYDRAITVFSPNGYLIKVEYTLEAMRKGNTAVGVRGTDTVVLRVEKQSTPKLQNSARSVRKIVNLDNHIALACAGLKQVAQVLVNGHTSNIKVWAHIEYQSLTFEDPVTVEYITLVVMTKEHRIRQLKKAEIDTIVAKIEAEKAAAAAAKKARICYYLNMSLP</sequence>
<dbReference type="Proteomes" id="UP000222542">
    <property type="component" value="Unassembled WGS sequence"/>
</dbReference>
<dbReference type="InterPro" id="IPR001353">
    <property type="entry name" value="Proteasome_sua/b"/>
</dbReference>
<accession>A0A2G2YEJ9</accession>
<dbReference type="InterPro" id="IPR000426">
    <property type="entry name" value="Proteasome_asu_N"/>
</dbReference>
<evidence type="ECO:0000313" key="4">
    <source>
        <dbReference type="Proteomes" id="UP000222542"/>
    </source>
</evidence>
<dbReference type="SMART" id="SM00948">
    <property type="entry name" value="Proteasome_A_N"/>
    <property type="match status" value="1"/>
</dbReference>
<dbReference type="InterPro" id="IPR029055">
    <property type="entry name" value="Ntn_hydrolases_N"/>
</dbReference>
<dbReference type="Gramene" id="PHT68164">
    <property type="protein sequence ID" value="PHT68164"/>
    <property type="gene ID" value="T459_27651"/>
</dbReference>
<name>A0A2G2YEJ9_CAPAN</name>
<reference evidence="3 4" key="2">
    <citation type="journal article" date="2017" name="Genome Biol.">
        <title>New reference genome sequences of hot pepper reveal the massive evolution of plant disease-resistance genes by retroduplication.</title>
        <authorList>
            <person name="Kim S."/>
            <person name="Park J."/>
            <person name="Yeom S.I."/>
            <person name="Kim Y.M."/>
            <person name="Seo E."/>
            <person name="Kim K.T."/>
            <person name="Kim M.S."/>
            <person name="Lee J.M."/>
            <person name="Cheong K."/>
            <person name="Shin H.S."/>
            <person name="Kim S.B."/>
            <person name="Han K."/>
            <person name="Lee J."/>
            <person name="Park M."/>
            <person name="Lee H.A."/>
            <person name="Lee H.Y."/>
            <person name="Lee Y."/>
            <person name="Oh S."/>
            <person name="Lee J.H."/>
            <person name="Choi E."/>
            <person name="Choi E."/>
            <person name="Lee S.E."/>
            <person name="Jeon J."/>
            <person name="Kim H."/>
            <person name="Choi G."/>
            <person name="Song H."/>
            <person name="Lee J."/>
            <person name="Lee S.C."/>
            <person name="Kwon J.K."/>
            <person name="Lee H.Y."/>
            <person name="Koo N."/>
            <person name="Hong Y."/>
            <person name="Kim R.W."/>
            <person name="Kang W.H."/>
            <person name="Huh J.H."/>
            <person name="Kang B.C."/>
            <person name="Yang T.J."/>
            <person name="Lee Y.H."/>
            <person name="Bennetzen J.L."/>
            <person name="Choi D."/>
        </authorList>
    </citation>
    <scope>NUCLEOTIDE SEQUENCE [LARGE SCALE GENOMIC DNA]</scope>
    <source>
        <strain evidence="4">cv. CM334</strain>
    </source>
</reference>